<dbReference type="InterPro" id="IPR011051">
    <property type="entry name" value="RmlC_Cupin_sf"/>
</dbReference>
<comment type="caution">
    <text evidence="1">The sequence shown here is derived from an EMBL/GenBank/DDBJ whole genome shotgun (WGS) entry which is preliminary data.</text>
</comment>
<evidence type="ECO:0000313" key="2">
    <source>
        <dbReference type="Proteomes" id="UP000285295"/>
    </source>
</evidence>
<gene>
    <name evidence="1" type="ORF">D2T31_11255</name>
</gene>
<dbReference type="Pfam" id="PF05962">
    <property type="entry name" value="HutD"/>
    <property type="match status" value="1"/>
</dbReference>
<dbReference type="Gene3D" id="2.60.120.10">
    <property type="entry name" value="Jelly Rolls"/>
    <property type="match status" value="1"/>
</dbReference>
<dbReference type="InterPro" id="IPR014710">
    <property type="entry name" value="RmlC-like_jellyroll"/>
</dbReference>
<dbReference type="RefSeq" id="WP_128237509.1">
    <property type="nucleotide sequence ID" value="NZ_SAUX01000012.1"/>
</dbReference>
<sequence length="179" mass="18749">MRILPAADYRAMPWKNGGGVTREILALPTPGDWDIRLSMATVATDGPFSVFPGIDRTLTVLAGDPMELTVAGAPAVRLAPGQPFAFPGDVETGSRLTGGTVTDFNVMTRRGRIRHSVTARGPGEPLRHAGFAAALVLRPVEGTGGPGLFDLILPEAGETLTVPVPVLWVVCESVAAPSR</sequence>
<dbReference type="CDD" id="cd20293">
    <property type="entry name" value="cupin_HutD_N"/>
    <property type="match status" value="1"/>
</dbReference>
<reference evidence="1 2" key="1">
    <citation type="submission" date="2019-01" db="EMBL/GenBank/DDBJ databases">
        <title>Sinorhodobacter populi sp. nov. isolated from the symptomatic bark tissue of Populus euramericana canker.</title>
        <authorList>
            <person name="Xu G."/>
        </authorList>
    </citation>
    <scope>NUCLEOTIDE SEQUENCE [LARGE SCALE GENOMIC DNA]</scope>
    <source>
        <strain evidence="1 2">D19-10-3-21</strain>
    </source>
</reference>
<dbReference type="AlphaFoldDB" id="A0A443K8R0"/>
<organism evidence="1 2">
    <name type="scientific">Paenirhodobacter populi</name>
    <dbReference type="NCBI Taxonomy" id="2306993"/>
    <lineage>
        <taxon>Bacteria</taxon>
        <taxon>Pseudomonadati</taxon>
        <taxon>Pseudomonadota</taxon>
        <taxon>Alphaproteobacteria</taxon>
        <taxon>Rhodobacterales</taxon>
        <taxon>Rhodobacter group</taxon>
        <taxon>Paenirhodobacter</taxon>
    </lineage>
</organism>
<proteinExistence type="predicted"/>
<accession>A0A443K8R0</accession>
<dbReference type="PANTHER" id="PTHR37943:SF1">
    <property type="entry name" value="PROTEIN VES"/>
    <property type="match status" value="1"/>
</dbReference>
<dbReference type="OrthoDB" id="9800082at2"/>
<name>A0A443K8R0_9RHOB</name>
<evidence type="ECO:0000313" key="1">
    <source>
        <dbReference type="EMBL" id="RWR29187.1"/>
    </source>
</evidence>
<protein>
    <submittedName>
        <fullName evidence="1">HutD family protein</fullName>
    </submittedName>
</protein>
<dbReference type="InterPro" id="IPR010282">
    <property type="entry name" value="Uncharacterised_HutD/Ves"/>
</dbReference>
<dbReference type="PANTHER" id="PTHR37943">
    <property type="entry name" value="PROTEIN VES"/>
    <property type="match status" value="1"/>
</dbReference>
<reference evidence="1 2" key="2">
    <citation type="submission" date="2019-01" db="EMBL/GenBank/DDBJ databases">
        <authorList>
            <person name="Li Y."/>
        </authorList>
    </citation>
    <scope>NUCLEOTIDE SEQUENCE [LARGE SCALE GENOMIC DNA]</scope>
    <source>
        <strain evidence="1 2">D19-10-3-21</strain>
    </source>
</reference>
<dbReference type="SUPFAM" id="SSF51182">
    <property type="entry name" value="RmlC-like cupins"/>
    <property type="match status" value="1"/>
</dbReference>
<dbReference type="EMBL" id="SAUX01000012">
    <property type="protein sequence ID" value="RWR29187.1"/>
    <property type="molecule type" value="Genomic_DNA"/>
</dbReference>
<dbReference type="Proteomes" id="UP000285295">
    <property type="component" value="Unassembled WGS sequence"/>
</dbReference>